<evidence type="ECO:0000256" key="1">
    <source>
        <dbReference type="ARBA" id="ARBA00006625"/>
    </source>
</evidence>
<dbReference type="Proteomes" id="UP000000270">
    <property type="component" value="Chromosome"/>
</dbReference>
<reference evidence="4 5" key="5">
    <citation type="journal article" date="2010" name="Appl. Environ. Microbiol.">
        <title>phrR-like gene praR of Azorhizobium caulinodans ORS571 is essential for symbiosis with Sesbania rostrata and is involved in expression of reb genes.</title>
        <authorList>
            <person name="Akiba N."/>
            <person name="Aono T."/>
            <person name="Toyazaki H."/>
            <person name="Sato S."/>
            <person name="Oyaizu H."/>
        </authorList>
    </citation>
    <scope>NUCLEOTIDE SEQUENCE [LARGE SCALE GENOMIC DNA]</scope>
    <source>
        <strain evidence="5">ATCC 43989 / DSM 5975 / JCM 20966 / LMG 6465 / NBRC 14845 / NCIMB 13405 / ORS 571</strain>
    </source>
</reference>
<protein>
    <submittedName>
        <fullName evidence="4">Putative choloylglycine hydrolase</fullName>
    </submittedName>
</protein>
<dbReference type="InterPro" id="IPR052193">
    <property type="entry name" value="Peptidase_C59"/>
</dbReference>
<keyword evidence="5" id="KW-1185">Reference proteome</keyword>
<proteinExistence type="inferred from homology"/>
<feature type="domain" description="Choloylglycine hydrolase/NAAA C-terminal" evidence="3">
    <location>
        <begin position="44"/>
        <end position="340"/>
    </location>
</feature>
<dbReference type="HOGENOM" id="CLU_045206_0_1_5"/>
<reference evidence="4 5" key="6">
    <citation type="journal article" date="2011" name="Appl. Environ. Microbiol.">
        <title>Involvement of the azorhizobial chromosome partition gene (parA) in the onset of bacteroid differentiation during Sesbania rostrata stem nodule development.</title>
        <authorList>
            <person name="Liu CT."/>
            <person name="Lee KB."/>
            <person name="Wang YS."/>
            <person name="Peng MH."/>
            <person name="Lee KT."/>
            <person name="Suzuki S."/>
            <person name="Suzuki T."/>
            <person name="Oyaizu H."/>
        </authorList>
    </citation>
    <scope>NUCLEOTIDE SEQUENCE [LARGE SCALE GENOMIC DNA]</scope>
    <source>
        <strain evidence="5">ATCC 43989 / DSM 5975 / JCM 20966 / LMG 6465 / NBRC 14845 / NCIMB 13405 / ORS 571</strain>
    </source>
</reference>
<dbReference type="PANTHER" id="PTHR35527">
    <property type="entry name" value="CHOLOYLGLYCINE HYDROLASE"/>
    <property type="match status" value="1"/>
</dbReference>
<dbReference type="Pfam" id="PF02275">
    <property type="entry name" value="CBAH"/>
    <property type="match status" value="1"/>
</dbReference>
<keyword evidence="2 4" id="KW-0378">Hydrolase</keyword>
<evidence type="ECO:0000313" key="5">
    <source>
        <dbReference type="Proteomes" id="UP000000270"/>
    </source>
</evidence>
<reference evidence="4 5" key="3">
    <citation type="journal article" date="2008" name="BMC Genomics">
        <title>The genome of the versatile nitrogen fixer Azorhizobium caulinodans ORS571.</title>
        <authorList>
            <person name="Lee KB."/>
            <person name="Backer P.D."/>
            <person name="Aono T."/>
            <person name="Liu CT."/>
            <person name="Suzuki S."/>
            <person name="Suzuki T."/>
            <person name="Kaneko T."/>
            <person name="Yamada M."/>
            <person name="Tabata S."/>
            <person name="Kupfer D.M."/>
            <person name="Najar F.Z."/>
            <person name="Wiley G.B."/>
            <person name="Roe B."/>
            <person name="Binnewies T.T."/>
            <person name="Ussery D.W."/>
            <person name="D'Haeze W."/>
            <person name="Herder J.D."/>
            <person name="Gevers D."/>
            <person name="Vereecke D."/>
            <person name="Holsters M."/>
            <person name="Oyaizu H."/>
        </authorList>
    </citation>
    <scope>NUCLEOTIDE SEQUENCE [LARGE SCALE GENOMIC DNA]</scope>
    <source>
        <strain evidence="5">ATCC 43989 / DSM 5975 / JCM 20966 / LMG 6465 / NBRC 14845 / NCIMB 13405 / ORS 571</strain>
    </source>
</reference>
<dbReference type="AlphaFoldDB" id="A8HQ68"/>
<reference evidence="5" key="2">
    <citation type="submission" date="2007-04" db="EMBL/GenBank/DDBJ databases">
        <title>Complete genome sequence of the nitrogen-fixing bacterium Azorhizobium caulinodans ORS571.</title>
        <authorList>
            <person name="Lee K.B."/>
            <person name="Backer P.D."/>
            <person name="Aono T."/>
            <person name="Liu C.T."/>
            <person name="Suzuki S."/>
            <person name="Suzuki T."/>
            <person name="Kaneko T."/>
            <person name="Yamada M."/>
            <person name="Tabata S."/>
            <person name="Kupfer D.M."/>
            <person name="Najar F.Z."/>
            <person name="Wiley G.B."/>
            <person name="Roe B."/>
            <person name="Binnewies T."/>
            <person name="Ussery D."/>
            <person name="Vereecke D."/>
            <person name="Gevers D."/>
            <person name="Holsters M."/>
            <person name="Oyaizu H."/>
        </authorList>
    </citation>
    <scope>NUCLEOTIDE SEQUENCE [LARGE SCALE GENOMIC DNA]</scope>
    <source>
        <strain evidence="5">ATCC 43989 / DSM 5975 / JCM 20966 / LMG 6465 / NBRC 14845 / NCIMB 13405 / ORS 571</strain>
    </source>
</reference>
<dbReference type="KEGG" id="azc:AZC_1021"/>
<gene>
    <name evidence="4" type="ordered locus">AZC_1021</name>
</gene>
<dbReference type="InterPro" id="IPR029055">
    <property type="entry name" value="Ntn_hydrolases_N"/>
</dbReference>
<dbReference type="STRING" id="438753.AZC_1021"/>
<dbReference type="CDD" id="cd01902">
    <property type="entry name" value="Ntn_CGH"/>
    <property type="match status" value="1"/>
</dbReference>
<reference evidence="4 5" key="4">
    <citation type="journal article" date="2009" name="Appl. Environ. Microbiol.">
        <title>Comparative genome-wide transcriptional profiling of Azorhizobium caulinodans ORS571 grown under free-living and symbiotic conditions.</title>
        <authorList>
            <person name="Tsukada S."/>
            <person name="Aono T."/>
            <person name="Akiba N."/>
            <person name="Lee KB."/>
            <person name="Liu CT."/>
            <person name="Toyazaki H."/>
            <person name="Oyaizu H."/>
        </authorList>
    </citation>
    <scope>NUCLEOTIDE SEQUENCE [LARGE SCALE GENOMIC DNA]</scope>
    <source>
        <strain evidence="5">ATCC 43989 / DSM 5975 / JCM 20966 / LMG 6465 / NBRC 14845 / NCIMB 13405 / ORS 571</strain>
    </source>
</reference>
<dbReference type="SUPFAM" id="SSF56235">
    <property type="entry name" value="N-terminal nucleophile aminohydrolases (Ntn hydrolases)"/>
    <property type="match status" value="1"/>
</dbReference>
<evidence type="ECO:0000256" key="2">
    <source>
        <dbReference type="ARBA" id="ARBA00022801"/>
    </source>
</evidence>
<dbReference type="eggNOG" id="COG3049">
    <property type="taxonomic scope" value="Bacteria"/>
</dbReference>
<accession>A8HQ68</accession>
<dbReference type="EMBL" id="AP009384">
    <property type="protein sequence ID" value="BAF87019.1"/>
    <property type="molecule type" value="Genomic_DNA"/>
</dbReference>
<evidence type="ECO:0000259" key="3">
    <source>
        <dbReference type="Pfam" id="PF02275"/>
    </source>
</evidence>
<reference evidence="4 5" key="1">
    <citation type="journal article" date="2007" name="Appl. Environ. Microbiol.">
        <title>Rhizobial factors required for stem nodule maturation and maintenance in Sesbania rostrata-Azorhizobium caulinodans ORS571 symbiosis.</title>
        <authorList>
            <person name="Suzuki S."/>
            <person name="Aono T."/>
            <person name="Lee KB."/>
            <person name="Suzuki T."/>
            <person name="Liu CT."/>
            <person name="Miwa H."/>
            <person name="Wakao S."/>
            <person name="Iki T."/>
            <person name="Oyaizu H."/>
        </authorList>
    </citation>
    <scope>NUCLEOTIDE SEQUENCE [LARGE SCALE GENOMIC DNA]</scope>
    <source>
        <strain evidence="5">ATCC 43989 / DSM 5975 / JCM 20966 / LMG 6465 / NBRC 14845 / NCIMB 13405 / ORS 571</strain>
    </source>
</reference>
<name>A8HQ68_AZOC5</name>
<dbReference type="GO" id="GO:0016787">
    <property type="term" value="F:hydrolase activity"/>
    <property type="evidence" value="ECO:0007669"/>
    <property type="project" value="UniProtKB-KW"/>
</dbReference>
<dbReference type="Gene3D" id="3.60.60.10">
    <property type="entry name" value="Penicillin V Acylase, Chain A"/>
    <property type="match status" value="1"/>
</dbReference>
<dbReference type="PANTHER" id="PTHR35527:SF2">
    <property type="entry name" value="HYDROLASE"/>
    <property type="match status" value="1"/>
</dbReference>
<evidence type="ECO:0000313" key="4">
    <source>
        <dbReference type="EMBL" id="BAF87019.1"/>
    </source>
</evidence>
<organism evidence="4 5">
    <name type="scientific">Azorhizobium caulinodans (strain ATCC 43989 / DSM 5975 / JCM 20966 / LMG 6465 / NBRC 14845 / NCIMB 13405 / ORS 571)</name>
    <dbReference type="NCBI Taxonomy" id="438753"/>
    <lineage>
        <taxon>Bacteria</taxon>
        <taxon>Pseudomonadati</taxon>
        <taxon>Pseudomonadota</taxon>
        <taxon>Alphaproteobacteria</taxon>
        <taxon>Hyphomicrobiales</taxon>
        <taxon>Xanthobacteraceae</taxon>
        <taxon>Azorhizobium</taxon>
    </lineage>
</organism>
<sequence>MCGLHSPCGIGGGLLMALARWKRAARAVIVAAAGYAAVDPAVACTRAMFVGTDQVVITGRNMDWPEDMRSNLWAFPKGIARDGAAGPKSIRWTSKYGSLIATAYDVGSADGMNEAGLVANMLYLTEAQYGAADDRPTLAVSLWAQYALDNYATVAEAVDAFAKDTFRVVGGTIPNGAAAQLHLALSDATGDSAILEHINGKLVIHHSRDYVVMTNSPPFDQQLALDAYWKEIGGLTFLPGTNRASDRFVRASFLIGSLAKTADPAFISAVPGQNFENQSALGVLSVMRAVSTPLGIKTPETPNVSATLWRTVSDQKNRVVYFDSATSPNSFWVPLGDLDLKPGAPVKKLTIAGGRVYGGNAAAQFEAAKPFEFLRADP</sequence>
<comment type="similarity">
    <text evidence="1">Belongs to the peptidase C59 family.</text>
</comment>
<dbReference type="InterPro" id="IPR029132">
    <property type="entry name" value="CBAH/NAAA_C"/>
</dbReference>